<sequence length="85" mass="10047">LIAEEAHEVLKRLQEGKKLCSDSSILMSEVWYCFQETFIESGLEVYQLRQLVEIPLIQKSDAEKNAEKSQQVMNELFERTKDQYY</sequence>
<dbReference type="Proteomes" id="UP000789860">
    <property type="component" value="Unassembled WGS sequence"/>
</dbReference>
<organism evidence="1 2">
    <name type="scientific">Scutellospora calospora</name>
    <dbReference type="NCBI Taxonomy" id="85575"/>
    <lineage>
        <taxon>Eukaryota</taxon>
        <taxon>Fungi</taxon>
        <taxon>Fungi incertae sedis</taxon>
        <taxon>Mucoromycota</taxon>
        <taxon>Glomeromycotina</taxon>
        <taxon>Glomeromycetes</taxon>
        <taxon>Diversisporales</taxon>
        <taxon>Gigasporaceae</taxon>
        <taxon>Scutellospora</taxon>
    </lineage>
</organism>
<evidence type="ECO:0000313" key="2">
    <source>
        <dbReference type="Proteomes" id="UP000789860"/>
    </source>
</evidence>
<name>A0ACA9MCQ1_9GLOM</name>
<comment type="caution">
    <text evidence="1">The sequence shown here is derived from an EMBL/GenBank/DDBJ whole genome shotgun (WGS) entry which is preliminary data.</text>
</comment>
<proteinExistence type="predicted"/>
<reference evidence="1" key="1">
    <citation type="submission" date="2021-06" db="EMBL/GenBank/DDBJ databases">
        <authorList>
            <person name="Kallberg Y."/>
            <person name="Tangrot J."/>
            <person name="Rosling A."/>
        </authorList>
    </citation>
    <scope>NUCLEOTIDE SEQUENCE</scope>
    <source>
        <strain evidence="1">AU212A</strain>
    </source>
</reference>
<dbReference type="EMBL" id="CAJVPM010010145">
    <property type="protein sequence ID" value="CAG8570414.1"/>
    <property type="molecule type" value="Genomic_DNA"/>
</dbReference>
<evidence type="ECO:0000313" key="1">
    <source>
        <dbReference type="EMBL" id="CAG8570414.1"/>
    </source>
</evidence>
<accession>A0ACA9MCQ1</accession>
<gene>
    <name evidence="1" type="ORF">SCALOS_LOCUS5829</name>
</gene>
<protein>
    <submittedName>
        <fullName evidence="1">5911_t:CDS:1</fullName>
    </submittedName>
</protein>
<feature type="non-terminal residue" evidence="1">
    <location>
        <position position="1"/>
    </location>
</feature>
<keyword evidence="2" id="KW-1185">Reference proteome</keyword>